<comment type="caution">
    <text evidence="3">The sequence shown here is derived from an EMBL/GenBank/DDBJ whole genome shotgun (WGS) entry which is preliminary data.</text>
</comment>
<dbReference type="CDD" id="cd03809">
    <property type="entry name" value="GT4_MtfB-like"/>
    <property type="match status" value="1"/>
</dbReference>
<dbReference type="PANTHER" id="PTHR46401">
    <property type="entry name" value="GLYCOSYLTRANSFERASE WBBK-RELATED"/>
    <property type="match status" value="1"/>
</dbReference>
<dbReference type="EMBL" id="ANOH01000283">
    <property type="protein sequence ID" value="EMI54329.1"/>
    <property type="molecule type" value="Genomic_DNA"/>
</dbReference>
<proteinExistence type="predicted"/>
<name>M5TZ81_9BACT</name>
<feature type="domain" description="Glycosyl transferase family 1" evidence="2">
    <location>
        <begin position="190"/>
        <end position="351"/>
    </location>
</feature>
<dbReference type="Gene3D" id="3.40.50.2000">
    <property type="entry name" value="Glycogen Phosphorylase B"/>
    <property type="match status" value="2"/>
</dbReference>
<dbReference type="GO" id="GO:0009103">
    <property type="term" value="P:lipopolysaccharide biosynthetic process"/>
    <property type="evidence" value="ECO:0007669"/>
    <property type="project" value="TreeGrafter"/>
</dbReference>
<dbReference type="Proteomes" id="UP000011885">
    <property type="component" value="Unassembled WGS sequence"/>
</dbReference>
<dbReference type="AlphaFoldDB" id="M5TZ81"/>
<accession>M5TZ81</accession>
<gene>
    <name evidence="3" type="ORF">RSSM_04245</name>
</gene>
<dbReference type="InterPro" id="IPR001296">
    <property type="entry name" value="Glyco_trans_1"/>
</dbReference>
<keyword evidence="1 3" id="KW-0808">Transferase</keyword>
<organism evidence="3 4">
    <name type="scientific">Rhodopirellula sallentina SM41</name>
    <dbReference type="NCBI Taxonomy" id="1263870"/>
    <lineage>
        <taxon>Bacteria</taxon>
        <taxon>Pseudomonadati</taxon>
        <taxon>Planctomycetota</taxon>
        <taxon>Planctomycetia</taxon>
        <taxon>Pirellulales</taxon>
        <taxon>Pirellulaceae</taxon>
        <taxon>Rhodopirellula</taxon>
    </lineage>
</organism>
<protein>
    <submittedName>
        <fullName evidence="3">Glycosyltransferase</fullName>
    </submittedName>
</protein>
<evidence type="ECO:0000313" key="3">
    <source>
        <dbReference type="EMBL" id="EMI54329.1"/>
    </source>
</evidence>
<reference evidence="3 4" key="1">
    <citation type="journal article" date="2013" name="Mar. Genomics">
        <title>Expression of sulfatases in Rhodopirellula baltica and the diversity of sulfatases in the genus Rhodopirellula.</title>
        <authorList>
            <person name="Wegner C.E."/>
            <person name="Richter-Heitmann T."/>
            <person name="Klindworth A."/>
            <person name="Klockow C."/>
            <person name="Richter M."/>
            <person name="Achstetter T."/>
            <person name="Glockner F.O."/>
            <person name="Harder J."/>
        </authorList>
    </citation>
    <scope>NUCLEOTIDE SEQUENCE [LARGE SCALE GENOMIC DNA]</scope>
    <source>
        <strain evidence="3 4">SM41</strain>
    </source>
</reference>
<dbReference type="SUPFAM" id="SSF53756">
    <property type="entry name" value="UDP-Glycosyltransferase/glycogen phosphorylase"/>
    <property type="match status" value="1"/>
</dbReference>
<evidence type="ECO:0000256" key="1">
    <source>
        <dbReference type="ARBA" id="ARBA00022679"/>
    </source>
</evidence>
<dbReference type="Pfam" id="PF00534">
    <property type="entry name" value="Glycos_transf_1"/>
    <property type="match status" value="1"/>
</dbReference>
<evidence type="ECO:0000313" key="4">
    <source>
        <dbReference type="Proteomes" id="UP000011885"/>
    </source>
</evidence>
<evidence type="ECO:0000259" key="2">
    <source>
        <dbReference type="Pfam" id="PF00534"/>
    </source>
</evidence>
<keyword evidence="4" id="KW-1185">Reference proteome</keyword>
<dbReference type="PANTHER" id="PTHR46401:SF2">
    <property type="entry name" value="GLYCOSYLTRANSFERASE WBBK-RELATED"/>
    <property type="match status" value="1"/>
</dbReference>
<dbReference type="GO" id="GO:0016757">
    <property type="term" value="F:glycosyltransferase activity"/>
    <property type="evidence" value="ECO:0007669"/>
    <property type="project" value="InterPro"/>
</dbReference>
<sequence>MERLLTIGIDASNIRGGGGVKHLSEVLRHARPSSHGVGRVVLWAPCSVHDAYDRRPWLEIVSVPEFERGLLQRYFWRTFRLRSDLEKRCQVLFVPGGIALKTKVPNVVMSQNLQPFADSERRSVRWGRSRLRLEVLRVLQGRSLSKAAGRIFLTGFALDLIRSQFPIPDIGNREIPHGVDKCFFVDRPSFKDAANPHGDYRIVYVSTINGYKHQLEVVEAVSRLAERWPSLSLSLVGGVYDETYYENVLSRIRAANGNAGREIVRHVGKVSFDELPKVYREADMSVFASSCENLPNILLESMAASLPIVASTYSPMPQVLGDSGVYCDVSSASSIADAIESYLVSPELCRKNAVAANRAASGYSWARTSDMTFQFLASVARDHSSQCASCQAIE</sequence>
<dbReference type="PATRIC" id="fig|1263870.3.peg.4494"/>